<evidence type="ECO:0000313" key="7">
    <source>
        <dbReference type="EMBL" id="MCS5734159.1"/>
    </source>
</evidence>
<evidence type="ECO:0000256" key="2">
    <source>
        <dbReference type="ARBA" id="ARBA00022643"/>
    </source>
</evidence>
<comment type="similarity">
    <text evidence="5">Belongs to the NtaA/SnaA/DszA monooxygenase family.</text>
</comment>
<organism evidence="7 8">
    <name type="scientific">Herbiconiux daphne</name>
    <dbReference type="NCBI Taxonomy" id="2970914"/>
    <lineage>
        <taxon>Bacteria</taxon>
        <taxon>Bacillati</taxon>
        <taxon>Actinomycetota</taxon>
        <taxon>Actinomycetes</taxon>
        <taxon>Micrococcales</taxon>
        <taxon>Microbacteriaceae</taxon>
        <taxon>Herbiconiux</taxon>
    </lineage>
</organism>
<proteinExistence type="inferred from homology"/>
<dbReference type="Pfam" id="PF00296">
    <property type="entry name" value="Bac_luciferase"/>
    <property type="match status" value="1"/>
</dbReference>
<dbReference type="InterPro" id="IPR016215">
    <property type="entry name" value="NTA_MOA"/>
</dbReference>
<dbReference type="InterPro" id="IPR036661">
    <property type="entry name" value="Luciferase-like_sf"/>
</dbReference>
<keyword evidence="4" id="KW-0503">Monooxygenase</keyword>
<evidence type="ECO:0000256" key="1">
    <source>
        <dbReference type="ARBA" id="ARBA00022630"/>
    </source>
</evidence>
<evidence type="ECO:0000313" key="8">
    <source>
        <dbReference type="Proteomes" id="UP001165586"/>
    </source>
</evidence>
<keyword evidence="2" id="KW-0288">FMN</keyword>
<sequence length="482" mass="53283">MTERLENTQRDGIEGGARQIKLGAVLTGTGGPGHFNTWLDPEIPGDASIDIHWYIEQARIAEAAKFDLVFIVDSQFITPDSPPHYLNRLEPLTLLSALAVSTRNIGLVATLTTSYNDPFNTARRFASLDLISGGRAGWNVVTSGDAGTAGNFSLDEHYDYDTRYGRALEHVRTAQGLWDSYEDDAFPRDRATGVFLDPSKLHALNHEGEYFRVVGPLNISRSPQGQPVIFQAGDSEQGRDLGAEIGDGIFTHAPSIEAGQAFYADIKGRAAAKGRNPDHVLVLPGISVFVGDTDDEAREIELATQRADGGFEQSLAEFGRSFGWHDFRQYDLDAPFPADVLQYSERSFHTQAKKIVEFAEAGGLTLRQVVETISSPKRTPFVGSPETVADELQRWFDERAVDGYNIHVGHPDQFRRLVDEVLPILRERGVLRRDYEGTTLRENLGLPFVPNRHTVARDAAERAEREALTSEHALEQQVAANA</sequence>
<evidence type="ECO:0000256" key="4">
    <source>
        <dbReference type="ARBA" id="ARBA00023033"/>
    </source>
</evidence>
<dbReference type="RefSeq" id="WP_259539008.1">
    <property type="nucleotide sequence ID" value="NZ_JANLCJ010000003.1"/>
</dbReference>
<dbReference type="PIRSF" id="PIRSF000337">
    <property type="entry name" value="NTA_MOA"/>
    <property type="match status" value="1"/>
</dbReference>
<dbReference type="PANTHER" id="PTHR30011:SF16">
    <property type="entry name" value="C2H2 FINGER DOMAIN TRANSCRIPTION FACTOR (EUROFUNG)-RELATED"/>
    <property type="match status" value="1"/>
</dbReference>
<keyword evidence="3" id="KW-0560">Oxidoreductase</keyword>
<dbReference type="PANTHER" id="PTHR30011">
    <property type="entry name" value="ALKANESULFONATE MONOOXYGENASE-RELATED"/>
    <property type="match status" value="1"/>
</dbReference>
<evidence type="ECO:0000259" key="6">
    <source>
        <dbReference type="Pfam" id="PF00296"/>
    </source>
</evidence>
<dbReference type="NCBIfam" id="TIGR03860">
    <property type="entry name" value="FMN_nitrolo"/>
    <property type="match status" value="1"/>
</dbReference>
<dbReference type="InterPro" id="IPR051260">
    <property type="entry name" value="Diverse_substr_monoxygenases"/>
</dbReference>
<dbReference type="Gene3D" id="3.20.20.30">
    <property type="entry name" value="Luciferase-like domain"/>
    <property type="match status" value="1"/>
</dbReference>
<dbReference type="SUPFAM" id="SSF51679">
    <property type="entry name" value="Bacterial luciferase-like"/>
    <property type="match status" value="1"/>
</dbReference>
<feature type="domain" description="Luciferase-like" evidence="6">
    <location>
        <begin position="48"/>
        <end position="397"/>
    </location>
</feature>
<evidence type="ECO:0000256" key="3">
    <source>
        <dbReference type="ARBA" id="ARBA00023002"/>
    </source>
</evidence>
<evidence type="ECO:0000256" key="5">
    <source>
        <dbReference type="ARBA" id="ARBA00033748"/>
    </source>
</evidence>
<keyword evidence="8" id="KW-1185">Reference proteome</keyword>
<reference evidence="7" key="1">
    <citation type="submission" date="2022-08" db="EMBL/GenBank/DDBJ databases">
        <authorList>
            <person name="Deng Y."/>
            <person name="Han X.-F."/>
            <person name="Zhang Y.-Q."/>
        </authorList>
    </citation>
    <scope>NUCLEOTIDE SEQUENCE</scope>
    <source>
        <strain evidence="7">CPCC 203386</strain>
    </source>
</reference>
<keyword evidence="1" id="KW-0285">Flavoprotein</keyword>
<name>A0ABT2H2I4_9MICO</name>
<comment type="caution">
    <text evidence="7">The sequence shown here is derived from an EMBL/GenBank/DDBJ whole genome shotgun (WGS) entry which is preliminary data.</text>
</comment>
<dbReference type="CDD" id="cd01095">
    <property type="entry name" value="Nitrilotriacetate_monoxgenase"/>
    <property type="match status" value="1"/>
</dbReference>
<gene>
    <name evidence="7" type="ORF">N1032_10455</name>
</gene>
<dbReference type="EMBL" id="JANLCJ010000003">
    <property type="protein sequence ID" value="MCS5734159.1"/>
    <property type="molecule type" value="Genomic_DNA"/>
</dbReference>
<dbReference type="Proteomes" id="UP001165586">
    <property type="component" value="Unassembled WGS sequence"/>
</dbReference>
<dbReference type="InterPro" id="IPR011251">
    <property type="entry name" value="Luciferase-like_dom"/>
</dbReference>
<protein>
    <submittedName>
        <fullName evidence="7">LLM class flavin-dependent oxidoreductase</fullName>
    </submittedName>
</protein>
<accession>A0ABT2H2I4</accession>